<evidence type="ECO:0000256" key="8">
    <source>
        <dbReference type="SAM" id="Phobius"/>
    </source>
</evidence>
<comment type="similarity">
    <text evidence="2">Belongs to the CcmB/CycW/HelB family.</text>
</comment>
<evidence type="ECO:0000313" key="9">
    <source>
        <dbReference type="EMBL" id="KXB01578.1"/>
    </source>
</evidence>
<dbReference type="PANTHER" id="PTHR30070:SF1">
    <property type="entry name" value="CYTOCHROME C BIOGENESIS B-RELATED"/>
    <property type="match status" value="1"/>
</dbReference>
<feature type="transmembrane region" description="Helical" evidence="8">
    <location>
        <begin position="21"/>
        <end position="41"/>
    </location>
</feature>
<keyword evidence="10" id="KW-1185">Reference proteome</keyword>
<dbReference type="GO" id="GO:1903607">
    <property type="term" value="P:cytochrome c biosynthetic process"/>
    <property type="evidence" value="ECO:0007669"/>
    <property type="project" value="TreeGrafter"/>
</dbReference>
<dbReference type="PANTHER" id="PTHR30070">
    <property type="entry name" value="HEME EXPORTER PROTEIN B"/>
    <property type="match status" value="1"/>
</dbReference>
<gene>
    <name evidence="9" type="ORF">AKJ43_03270</name>
</gene>
<keyword evidence="4 8" id="KW-0812">Transmembrane</keyword>
<dbReference type="InterPro" id="IPR003544">
    <property type="entry name" value="Cyt_c_biogenesis_CcmB"/>
</dbReference>
<evidence type="ECO:0000256" key="5">
    <source>
        <dbReference type="ARBA" id="ARBA00022748"/>
    </source>
</evidence>
<evidence type="ECO:0000256" key="6">
    <source>
        <dbReference type="ARBA" id="ARBA00022989"/>
    </source>
</evidence>
<evidence type="ECO:0000256" key="2">
    <source>
        <dbReference type="ARBA" id="ARBA00010544"/>
    </source>
</evidence>
<feature type="transmembrane region" description="Helical" evidence="8">
    <location>
        <begin position="161"/>
        <end position="186"/>
    </location>
</feature>
<protein>
    <recommendedName>
        <fullName evidence="11">Heme ABC transporter permease</fullName>
    </recommendedName>
</protein>
<keyword evidence="3" id="KW-0813">Transport</keyword>
<dbReference type="AlphaFoldDB" id="A0A133V553"/>
<evidence type="ECO:0000256" key="4">
    <source>
        <dbReference type="ARBA" id="ARBA00022692"/>
    </source>
</evidence>
<name>A0A133V553_9EURY</name>
<feature type="transmembrane region" description="Helical" evidence="8">
    <location>
        <begin position="53"/>
        <end position="72"/>
    </location>
</feature>
<evidence type="ECO:0000256" key="7">
    <source>
        <dbReference type="ARBA" id="ARBA00023136"/>
    </source>
</evidence>
<comment type="caution">
    <text evidence="9">The sequence shown here is derived from an EMBL/GenBank/DDBJ whole genome shotgun (WGS) entry which is preliminary data.</text>
</comment>
<keyword evidence="6 8" id="KW-1133">Transmembrane helix</keyword>
<dbReference type="GO" id="GO:0017004">
    <property type="term" value="P:cytochrome complex assembly"/>
    <property type="evidence" value="ECO:0007669"/>
    <property type="project" value="UniProtKB-KW"/>
</dbReference>
<feature type="transmembrane region" description="Helical" evidence="8">
    <location>
        <begin position="198"/>
        <end position="217"/>
    </location>
</feature>
<feature type="transmembrane region" description="Helical" evidence="8">
    <location>
        <begin position="128"/>
        <end position="149"/>
    </location>
</feature>
<evidence type="ECO:0000256" key="1">
    <source>
        <dbReference type="ARBA" id="ARBA00004141"/>
    </source>
</evidence>
<sequence length="223" mass="24542">MKDLTLAIVWKDLKREFSTKETLVTMLMFILLVIFGFRFAFEGETFGPELMASIIWGVFLFVGLFALFNSFAKEKDTRCLEGLLLCPGDRGAIYLGKMISVMIQIYMIELVGVGMMEVFFEFEISVNWPSLLLILFLGTAALVAAGTIISAISVGAGRREMVLPVLFIPLVLLTVIVPAVSLTSGILAGGSLSAYSEYLNVLVGFSVIYVALGLMFFDEVMVR</sequence>
<dbReference type="Proteomes" id="UP000070400">
    <property type="component" value="Unassembled WGS sequence"/>
</dbReference>
<evidence type="ECO:0008006" key="11">
    <source>
        <dbReference type="Google" id="ProtNLM"/>
    </source>
</evidence>
<reference evidence="9 10" key="1">
    <citation type="journal article" date="2016" name="Sci. Rep.">
        <title>Metabolic traits of an uncultured archaeal lineage -MSBL1- from brine pools of the Red Sea.</title>
        <authorList>
            <person name="Mwirichia R."/>
            <person name="Alam I."/>
            <person name="Rashid M."/>
            <person name="Vinu M."/>
            <person name="Ba-Alawi W."/>
            <person name="Anthony Kamau A."/>
            <person name="Kamanda Ngugi D."/>
            <person name="Goker M."/>
            <person name="Klenk H.P."/>
            <person name="Bajic V."/>
            <person name="Stingl U."/>
        </authorList>
    </citation>
    <scope>NUCLEOTIDE SEQUENCE [LARGE SCALE GENOMIC DNA]</scope>
    <source>
        <strain evidence="9">SCGC-AAA261D19</strain>
    </source>
</reference>
<accession>A0A133V553</accession>
<dbReference type="GO" id="GO:0015232">
    <property type="term" value="F:heme transmembrane transporter activity"/>
    <property type="evidence" value="ECO:0007669"/>
    <property type="project" value="InterPro"/>
</dbReference>
<evidence type="ECO:0000256" key="3">
    <source>
        <dbReference type="ARBA" id="ARBA00022448"/>
    </source>
</evidence>
<feature type="transmembrane region" description="Helical" evidence="8">
    <location>
        <begin position="93"/>
        <end position="116"/>
    </location>
</feature>
<organism evidence="9 10">
    <name type="scientific">candidate division MSBL1 archaeon SCGC-AAA261D19</name>
    <dbReference type="NCBI Taxonomy" id="1698273"/>
    <lineage>
        <taxon>Archaea</taxon>
        <taxon>Methanobacteriati</taxon>
        <taxon>Methanobacteriota</taxon>
        <taxon>candidate division MSBL1</taxon>
    </lineage>
</organism>
<dbReference type="EMBL" id="LHXX01000046">
    <property type="protein sequence ID" value="KXB01578.1"/>
    <property type="molecule type" value="Genomic_DNA"/>
</dbReference>
<keyword evidence="5" id="KW-0201">Cytochrome c-type biogenesis</keyword>
<evidence type="ECO:0000313" key="10">
    <source>
        <dbReference type="Proteomes" id="UP000070400"/>
    </source>
</evidence>
<dbReference type="GO" id="GO:0005886">
    <property type="term" value="C:plasma membrane"/>
    <property type="evidence" value="ECO:0007669"/>
    <property type="project" value="TreeGrafter"/>
</dbReference>
<proteinExistence type="inferred from homology"/>
<dbReference type="Pfam" id="PF03379">
    <property type="entry name" value="CcmB"/>
    <property type="match status" value="1"/>
</dbReference>
<keyword evidence="7 8" id="KW-0472">Membrane</keyword>
<comment type="subcellular location">
    <subcellularLocation>
        <location evidence="1">Membrane</location>
        <topology evidence="1">Multi-pass membrane protein</topology>
    </subcellularLocation>
</comment>